<dbReference type="GO" id="GO:0004674">
    <property type="term" value="F:protein serine/threonine kinase activity"/>
    <property type="evidence" value="ECO:0007669"/>
    <property type="project" value="UniProtKB-KW"/>
</dbReference>
<dbReference type="Gene3D" id="3.30.565.10">
    <property type="entry name" value="Histidine kinase-like ATPase, C-terminal domain"/>
    <property type="match status" value="1"/>
</dbReference>
<dbReference type="Pfam" id="PF13581">
    <property type="entry name" value="HATPase_c_2"/>
    <property type="match status" value="1"/>
</dbReference>
<keyword evidence="1" id="KW-0418">Kinase</keyword>
<name>A0A4Y3R2G3_STRCI</name>
<dbReference type="Proteomes" id="UP000319210">
    <property type="component" value="Unassembled WGS sequence"/>
</dbReference>
<evidence type="ECO:0000256" key="1">
    <source>
        <dbReference type="ARBA" id="ARBA00022527"/>
    </source>
</evidence>
<dbReference type="InterPro" id="IPR003594">
    <property type="entry name" value="HATPase_dom"/>
</dbReference>
<feature type="compositionally biased region" description="Low complexity" evidence="2">
    <location>
        <begin position="135"/>
        <end position="153"/>
    </location>
</feature>
<feature type="domain" description="Histidine kinase/HSP90-like ATPase" evidence="3">
    <location>
        <begin position="13"/>
        <end position="130"/>
    </location>
</feature>
<keyword evidence="1" id="KW-0808">Transferase</keyword>
<dbReference type="InterPro" id="IPR050267">
    <property type="entry name" value="Anti-sigma-factor_SerPK"/>
</dbReference>
<keyword evidence="1" id="KW-0723">Serine/threonine-protein kinase</keyword>
<proteinExistence type="predicted"/>
<keyword evidence="5" id="KW-1185">Reference proteome</keyword>
<gene>
    <name evidence="4" type="ORF">SCA03_44770</name>
</gene>
<sequence length="178" mass="18584">MLTPELLCRLRFTVRDLPRLRIEVETCAAGAGLCEPRRGEFVVAVDAVATNAVEHAGGSGHLLLRNLGEELECRVTDSGPGFSADVIPELLPGLDGAHTGRGLWLARLVTDRLTIAPNDGPDAKGAVVTLAVRLPEPGRGAPLGPPAARTTLPGRPYTHPYDRRPGPAGAPEAGPAEG</sequence>
<feature type="region of interest" description="Disordered" evidence="2">
    <location>
        <begin position="135"/>
        <end position="178"/>
    </location>
</feature>
<dbReference type="AlphaFoldDB" id="A0A4Y3R2G3"/>
<evidence type="ECO:0000256" key="2">
    <source>
        <dbReference type="SAM" id="MobiDB-lite"/>
    </source>
</evidence>
<protein>
    <recommendedName>
        <fullName evidence="3">Histidine kinase/HSP90-like ATPase domain-containing protein</fullName>
    </recommendedName>
</protein>
<dbReference type="PANTHER" id="PTHR35526:SF3">
    <property type="entry name" value="ANTI-SIGMA-F FACTOR RSBW"/>
    <property type="match status" value="1"/>
</dbReference>
<evidence type="ECO:0000313" key="4">
    <source>
        <dbReference type="EMBL" id="GEB51926.1"/>
    </source>
</evidence>
<dbReference type="SUPFAM" id="SSF55874">
    <property type="entry name" value="ATPase domain of HSP90 chaperone/DNA topoisomerase II/histidine kinase"/>
    <property type="match status" value="1"/>
</dbReference>
<reference evidence="4 5" key="1">
    <citation type="submission" date="2019-06" db="EMBL/GenBank/DDBJ databases">
        <title>Whole genome shotgun sequence of Streptomyces cacaoi subsp. cacaoi NBRC 12748.</title>
        <authorList>
            <person name="Hosoyama A."/>
            <person name="Uohara A."/>
            <person name="Ohji S."/>
            <person name="Ichikawa N."/>
        </authorList>
    </citation>
    <scope>NUCLEOTIDE SEQUENCE [LARGE SCALE GENOMIC DNA]</scope>
    <source>
        <strain evidence="4 5">NBRC 12748</strain>
    </source>
</reference>
<dbReference type="CDD" id="cd16936">
    <property type="entry name" value="HATPase_RsbW-like"/>
    <property type="match status" value="1"/>
</dbReference>
<feature type="compositionally biased region" description="Low complexity" evidence="2">
    <location>
        <begin position="166"/>
        <end position="178"/>
    </location>
</feature>
<evidence type="ECO:0000313" key="5">
    <source>
        <dbReference type="Proteomes" id="UP000319210"/>
    </source>
</evidence>
<dbReference type="OrthoDB" id="4350801at2"/>
<accession>A0A4Y3R2G3</accession>
<organism evidence="4 5">
    <name type="scientific">Streptomyces cacaoi</name>
    <dbReference type="NCBI Taxonomy" id="1898"/>
    <lineage>
        <taxon>Bacteria</taxon>
        <taxon>Bacillati</taxon>
        <taxon>Actinomycetota</taxon>
        <taxon>Actinomycetes</taxon>
        <taxon>Kitasatosporales</taxon>
        <taxon>Streptomycetaceae</taxon>
        <taxon>Streptomyces</taxon>
    </lineage>
</organism>
<dbReference type="InterPro" id="IPR036890">
    <property type="entry name" value="HATPase_C_sf"/>
</dbReference>
<dbReference type="PANTHER" id="PTHR35526">
    <property type="entry name" value="ANTI-SIGMA-F FACTOR RSBW-RELATED"/>
    <property type="match status" value="1"/>
</dbReference>
<comment type="caution">
    <text evidence="4">The sequence shown here is derived from an EMBL/GenBank/DDBJ whole genome shotgun (WGS) entry which is preliminary data.</text>
</comment>
<evidence type="ECO:0000259" key="3">
    <source>
        <dbReference type="Pfam" id="PF13581"/>
    </source>
</evidence>
<dbReference type="EMBL" id="BJMM01000025">
    <property type="protein sequence ID" value="GEB51926.1"/>
    <property type="molecule type" value="Genomic_DNA"/>
</dbReference>